<evidence type="ECO:0000313" key="3">
    <source>
        <dbReference type="Proteomes" id="UP001195769"/>
    </source>
</evidence>
<evidence type="ECO:0000313" key="2">
    <source>
        <dbReference type="EMBL" id="KAG1903375.1"/>
    </source>
</evidence>
<feature type="region of interest" description="Disordered" evidence="1">
    <location>
        <begin position="9"/>
        <end position="39"/>
    </location>
</feature>
<comment type="caution">
    <text evidence="2">The sequence shown here is derived from an EMBL/GenBank/DDBJ whole genome shotgun (WGS) entry which is preliminary data.</text>
</comment>
<dbReference type="AlphaFoldDB" id="A0AAD4HMR1"/>
<gene>
    <name evidence="2" type="ORF">F5891DRAFT_1185517</name>
</gene>
<dbReference type="EMBL" id="JABBWK010000013">
    <property type="protein sequence ID" value="KAG1903375.1"/>
    <property type="molecule type" value="Genomic_DNA"/>
</dbReference>
<reference evidence="2" key="1">
    <citation type="journal article" date="2020" name="New Phytol.">
        <title>Comparative genomics reveals dynamic genome evolution in host specialist ectomycorrhizal fungi.</title>
        <authorList>
            <person name="Lofgren L.A."/>
            <person name="Nguyen N.H."/>
            <person name="Vilgalys R."/>
            <person name="Ruytinx J."/>
            <person name="Liao H.L."/>
            <person name="Branco S."/>
            <person name="Kuo A."/>
            <person name="LaButti K."/>
            <person name="Lipzen A."/>
            <person name="Andreopoulos W."/>
            <person name="Pangilinan J."/>
            <person name="Riley R."/>
            <person name="Hundley H."/>
            <person name="Na H."/>
            <person name="Barry K."/>
            <person name="Grigoriev I.V."/>
            <person name="Stajich J.E."/>
            <person name="Kennedy P.G."/>
        </authorList>
    </citation>
    <scope>NUCLEOTIDE SEQUENCE</scope>
    <source>
        <strain evidence="2">FC203</strain>
    </source>
</reference>
<organism evidence="2 3">
    <name type="scientific">Suillus fuscotomentosus</name>
    <dbReference type="NCBI Taxonomy" id="1912939"/>
    <lineage>
        <taxon>Eukaryota</taxon>
        <taxon>Fungi</taxon>
        <taxon>Dikarya</taxon>
        <taxon>Basidiomycota</taxon>
        <taxon>Agaricomycotina</taxon>
        <taxon>Agaricomycetes</taxon>
        <taxon>Agaricomycetidae</taxon>
        <taxon>Boletales</taxon>
        <taxon>Suillineae</taxon>
        <taxon>Suillaceae</taxon>
        <taxon>Suillus</taxon>
    </lineage>
</organism>
<keyword evidence="3" id="KW-1185">Reference proteome</keyword>
<accession>A0AAD4HMR1</accession>
<dbReference type="RefSeq" id="XP_041228950.1">
    <property type="nucleotide sequence ID" value="XM_041366562.1"/>
</dbReference>
<feature type="region of interest" description="Disordered" evidence="1">
    <location>
        <begin position="212"/>
        <end position="233"/>
    </location>
</feature>
<name>A0AAD4HMR1_9AGAM</name>
<feature type="compositionally biased region" description="Low complexity" evidence="1">
    <location>
        <begin position="24"/>
        <end position="36"/>
    </location>
</feature>
<proteinExistence type="predicted"/>
<protein>
    <submittedName>
        <fullName evidence="2">Uncharacterized protein</fullName>
    </submittedName>
</protein>
<dbReference type="GeneID" id="64660860"/>
<dbReference type="Proteomes" id="UP001195769">
    <property type="component" value="Unassembled WGS sequence"/>
</dbReference>
<evidence type="ECO:0000256" key="1">
    <source>
        <dbReference type="SAM" id="MobiDB-lite"/>
    </source>
</evidence>
<sequence>MAVLQSFLAMSQSRSGARQETRRSPTSPNNPLSSTRQRTRAQTAAYLLGIRPELPDVNDEGANRMNAVQIFYEGMADQPIKELTAGQYQDTNLDKTTMDVPDKYEHLGWRLSTARRTDPPHRLLTVYDIDSAFRDARAAQTSGRQCKKIAIVIINTKPTPKEKPTKQSAGISSASEQGLLPPRILVISDEALVERQGHSVPQSLKRTYALYLDSDEESSNDEPSQNITDVSDEYPLSLSCHELPSI</sequence>